<dbReference type="OrthoDB" id="3472891at2"/>
<comment type="caution">
    <text evidence="2">The sequence shown here is derived from an EMBL/GenBank/DDBJ whole genome shotgun (WGS) entry which is preliminary data.</text>
</comment>
<evidence type="ECO:0000256" key="1">
    <source>
        <dbReference type="SAM" id="MobiDB-lite"/>
    </source>
</evidence>
<reference evidence="2 3" key="1">
    <citation type="submission" date="2019-05" db="EMBL/GenBank/DDBJ databases">
        <title>Draft genome sequence of Nonomuraea turkmeniaca DSM 43926.</title>
        <authorList>
            <person name="Saricaoglu S."/>
            <person name="Isik K."/>
        </authorList>
    </citation>
    <scope>NUCLEOTIDE SEQUENCE [LARGE SCALE GENOMIC DNA]</scope>
    <source>
        <strain evidence="2 3">DSM 43926</strain>
    </source>
</reference>
<evidence type="ECO:0000313" key="2">
    <source>
        <dbReference type="EMBL" id="TMR10387.1"/>
    </source>
</evidence>
<evidence type="ECO:0000313" key="3">
    <source>
        <dbReference type="Proteomes" id="UP000309128"/>
    </source>
</evidence>
<dbReference type="AlphaFoldDB" id="A0A5S4F2R1"/>
<keyword evidence="3" id="KW-1185">Reference proteome</keyword>
<gene>
    <name evidence="2" type="ORF">ETD86_39830</name>
</gene>
<dbReference type="EMBL" id="VCKY01000193">
    <property type="protein sequence ID" value="TMR10387.1"/>
    <property type="molecule type" value="Genomic_DNA"/>
</dbReference>
<protein>
    <submittedName>
        <fullName evidence="2">Uncharacterized protein</fullName>
    </submittedName>
</protein>
<dbReference type="RefSeq" id="WP_138671806.1">
    <property type="nucleotide sequence ID" value="NZ_VCKY01000193.1"/>
</dbReference>
<dbReference type="Proteomes" id="UP000309128">
    <property type="component" value="Unassembled WGS sequence"/>
</dbReference>
<proteinExistence type="predicted"/>
<accession>A0A5S4F2R1</accession>
<name>A0A5S4F2R1_9ACTN</name>
<organism evidence="2 3">
    <name type="scientific">Nonomuraea turkmeniaca</name>
    <dbReference type="NCBI Taxonomy" id="103838"/>
    <lineage>
        <taxon>Bacteria</taxon>
        <taxon>Bacillati</taxon>
        <taxon>Actinomycetota</taxon>
        <taxon>Actinomycetes</taxon>
        <taxon>Streptosporangiales</taxon>
        <taxon>Streptosporangiaceae</taxon>
        <taxon>Nonomuraea</taxon>
    </lineage>
</organism>
<sequence length="233" mass="24443">MIGRNTLGGPSAVLRLGPWGRNPVSNPRATVPPPYGVGSVGLIVGSGDDKIVWGNESDFAGTRLSGINTLAYSVFEGETPPLTNTPPNLILEVDPNLDPDINFTSLVFLPLDSTSPAAPARRLPSNWERYTPSAPGSAWWATNSETASATGCTLSSPCSFSELKDALPDAVITFSLGINKGRDTPFVGAVDGVRVNNRIFDFEPQGVRELSAVTSSKGKASRRKVSGRGGTGS</sequence>
<feature type="region of interest" description="Disordered" evidence="1">
    <location>
        <begin position="211"/>
        <end position="233"/>
    </location>
</feature>